<dbReference type="GO" id="GO:0005777">
    <property type="term" value="C:peroxisome"/>
    <property type="evidence" value="ECO:0007669"/>
    <property type="project" value="UniProtKB-SubCell"/>
</dbReference>
<name>A0AA39ZFZ6_9PEZI</name>
<keyword evidence="9" id="KW-0576">Peroxisome</keyword>
<dbReference type="PRINTS" id="PR00081">
    <property type="entry name" value="GDHRDH"/>
</dbReference>
<keyword evidence="7" id="KW-0560">Oxidoreductase</keyword>
<comment type="pathway">
    <text evidence="2">Lipid metabolism.</text>
</comment>
<evidence type="ECO:0000256" key="13">
    <source>
        <dbReference type="ARBA" id="ARBA00038849"/>
    </source>
</evidence>
<keyword evidence="6" id="KW-0521">NADP</keyword>
<dbReference type="GO" id="GO:0019166">
    <property type="term" value="F:trans-2-enoyl-CoA reductase (NADPH) activity"/>
    <property type="evidence" value="ECO:0007669"/>
    <property type="project" value="UniProtKB-EC"/>
</dbReference>
<dbReference type="EMBL" id="JAULSY010000032">
    <property type="protein sequence ID" value="KAK0670363.1"/>
    <property type="molecule type" value="Genomic_DNA"/>
</dbReference>
<feature type="compositionally biased region" description="Acidic residues" evidence="21">
    <location>
        <begin position="247"/>
        <end position="260"/>
    </location>
</feature>
<evidence type="ECO:0000256" key="1">
    <source>
        <dbReference type="ARBA" id="ARBA00004275"/>
    </source>
</evidence>
<evidence type="ECO:0000256" key="20">
    <source>
        <dbReference type="ARBA" id="ARBA00049559"/>
    </source>
</evidence>
<accession>A0AA39ZFZ6</accession>
<keyword evidence="10" id="KW-0275">Fatty acid biosynthesis</keyword>
<evidence type="ECO:0000256" key="15">
    <source>
        <dbReference type="ARBA" id="ARBA00047570"/>
    </source>
</evidence>
<comment type="subunit">
    <text evidence="12">Interacts with PEX5, probably required to target it into peroxisomes.</text>
</comment>
<proteinExistence type="predicted"/>
<comment type="catalytic activity">
    <reaction evidence="16">
        <text>(2E)-tetradecenoyl-CoA + NADPH + H(+) = tetradecanoyl-CoA + NADP(+)</text>
        <dbReference type="Rhea" id="RHEA:44968"/>
        <dbReference type="ChEBI" id="CHEBI:15378"/>
        <dbReference type="ChEBI" id="CHEBI:57385"/>
        <dbReference type="ChEBI" id="CHEBI:57783"/>
        <dbReference type="ChEBI" id="CHEBI:58349"/>
        <dbReference type="ChEBI" id="CHEBI:61405"/>
    </reaction>
    <physiologicalReaction direction="left-to-right" evidence="16">
        <dbReference type="Rhea" id="RHEA:44969"/>
    </physiologicalReaction>
</comment>
<comment type="function">
    <text evidence="11">Participates in chain elongation of fatty acids. Catalyzes the reduction of trans-2-enoyl-CoAs of varying chain lengths from 6:1 to 16:1, having maximum activity with 10:1 CoA. Has no 2,4-dienoyl-CoA reductase activity.</text>
</comment>
<dbReference type="InterPro" id="IPR036291">
    <property type="entry name" value="NAD(P)-bd_dom_sf"/>
</dbReference>
<evidence type="ECO:0000256" key="6">
    <source>
        <dbReference type="ARBA" id="ARBA00022857"/>
    </source>
</evidence>
<dbReference type="InterPro" id="IPR052388">
    <property type="entry name" value="Peroxisomal_t2-enoyl-CoA_red"/>
</dbReference>
<comment type="catalytic activity">
    <reaction evidence="19">
        <text>(2E)-decenoyl-CoA + NADPH + H(+) = decanoyl-CoA + NADP(+)</text>
        <dbReference type="Rhea" id="RHEA:44960"/>
        <dbReference type="ChEBI" id="CHEBI:15378"/>
        <dbReference type="ChEBI" id="CHEBI:57783"/>
        <dbReference type="ChEBI" id="CHEBI:58349"/>
        <dbReference type="ChEBI" id="CHEBI:61406"/>
        <dbReference type="ChEBI" id="CHEBI:61430"/>
    </reaction>
    <physiologicalReaction direction="left-to-right" evidence="19">
        <dbReference type="Rhea" id="RHEA:44961"/>
    </physiologicalReaction>
</comment>
<feature type="region of interest" description="Disordered" evidence="21">
    <location>
        <begin position="56"/>
        <end position="90"/>
    </location>
</feature>
<evidence type="ECO:0000313" key="23">
    <source>
        <dbReference type="Proteomes" id="UP001174997"/>
    </source>
</evidence>
<dbReference type="Pfam" id="PF13561">
    <property type="entry name" value="adh_short_C2"/>
    <property type="match status" value="1"/>
</dbReference>
<comment type="catalytic activity">
    <reaction evidence="17">
        <text>(2E)-hexenoyl-CoA + NADPH + H(+) = hexanoyl-CoA + NADP(+)</text>
        <dbReference type="Rhea" id="RHEA:44956"/>
        <dbReference type="ChEBI" id="CHEBI:15378"/>
        <dbReference type="ChEBI" id="CHEBI:57783"/>
        <dbReference type="ChEBI" id="CHEBI:58349"/>
        <dbReference type="ChEBI" id="CHEBI:62077"/>
        <dbReference type="ChEBI" id="CHEBI:62620"/>
    </reaction>
    <physiologicalReaction direction="left-to-right" evidence="17">
        <dbReference type="Rhea" id="RHEA:44957"/>
    </physiologicalReaction>
</comment>
<comment type="catalytic activity">
    <reaction evidence="15">
        <text>(2E)-dodecenoyl-CoA + NADPH + H(+) = dodecanoyl-CoA + NADP(+)</text>
        <dbReference type="Rhea" id="RHEA:44964"/>
        <dbReference type="ChEBI" id="CHEBI:15378"/>
        <dbReference type="ChEBI" id="CHEBI:57330"/>
        <dbReference type="ChEBI" id="CHEBI:57375"/>
        <dbReference type="ChEBI" id="CHEBI:57783"/>
        <dbReference type="ChEBI" id="CHEBI:58349"/>
    </reaction>
    <physiologicalReaction direction="left-to-right" evidence="15">
        <dbReference type="Rhea" id="RHEA:44965"/>
    </physiologicalReaction>
</comment>
<dbReference type="EC" id="1.3.1.38" evidence="13"/>
<evidence type="ECO:0000256" key="2">
    <source>
        <dbReference type="ARBA" id="ARBA00005189"/>
    </source>
</evidence>
<feature type="compositionally biased region" description="Pro residues" evidence="21">
    <location>
        <begin position="65"/>
        <end position="84"/>
    </location>
</feature>
<evidence type="ECO:0000256" key="17">
    <source>
        <dbReference type="ARBA" id="ARBA00049108"/>
    </source>
</evidence>
<dbReference type="GO" id="GO:0033306">
    <property type="term" value="P:phytol metabolic process"/>
    <property type="evidence" value="ECO:0007669"/>
    <property type="project" value="TreeGrafter"/>
</dbReference>
<evidence type="ECO:0000256" key="16">
    <source>
        <dbReference type="ARBA" id="ARBA00048686"/>
    </source>
</evidence>
<evidence type="ECO:0000256" key="4">
    <source>
        <dbReference type="ARBA" id="ARBA00022553"/>
    </source>
</evidence>
<organism evidence="22 23">
    <name type="scientific">Cercophora samala</name>
    <dbReference type="NCBI Taxonomy" id="330535"/>
    <lineage>
        <taxon>Eukaryota</taxon>
        <taxon>Fungi</taxon>
        <taxon>Dikarya</taxon>
        <taxon>Ascomycota</taxon>
        <taxon>Pezizomycotina</taxon>
        <taxon>Sordariomycetes</taxon>
        <taxon>Sordariomycetidae</taxon>
        <taxon>Sordariales</taxon>
        <taxon>Lasiosphaeriaceae</taxon>
        <taxon>Cercophora</taxon>
    </lineage>
</organism>
<dbReference type="Proteomes" id="UP001174997">
    <property type="component" value="Unassembled WGS sequence"/>
</dbReference>
<evidence type="ECO:0000256" key="14">
    <source>
        <dbReference type="ARBA" id="ARBA00041063"/>
    </source>
</evidence>
<evidence type="ECO:0000256" key="11">
    <source>
        <dbReference type="ARBA" id="ARBA00037124"/>
    </source>
</evidence>
<evidence type="ECO:0000256" key="7">
    <source>
        <dbReference type="ARBA" id="ARBA00023002"/>
    </source>
</evidence>
<feature type="region of interest" description="Disordered" evidence="21">
    <location>
        <begin position="246"/>
        <end position="268"/>
    </location>
</feature>
<dbReference type="Gene3D" id="3.40.50.720">
    <property type="entry name" value="NAD(P)-binding Rossmann-like Domain"/>
    <property type="match status" value="1"/>
</dbReference>
<reference evidence="22" key="1">
    <citation type="submission" date="2023-06" db="EMBL/GenBank/DDBJ databases">
        <title>Genome-scale phylogeny and comparative genomics of the fungal order Sordariales.</title>
        <authorList>
            <consortium name="Lawrence Berkeley National Laboratory"/>
            <person name="Hensen N."/>
            <person name="Bonometti L."/>
            <person name="Westerberg I."/>
            <person name="Brannstrom I.O."/>
            <person name="Guillou S."/>
            <person name="Cros-Aarteil S."/>
            <person name="Calhoun S."/>
            <person name="Haridas S."/>
            <person name="Kuo A."/>
            <person name="Mondo S."/>
            <person name="Pangilinan J."/>
            <person name="Riley R."/>
            <person name="Labutti K."/>
            <person name="Andreopoulos B."/>
            <person name="Lipzen A."/>
            <person name="Chen C."/>
            <person name="Yanf M."/>
            <person name="Daum C."/>
            <person name="Ng V."/>
            <person name="Clum A."/>
            <person name="Steindorff A."/>
            <person name="Ohm R."/>
            <person name="Martin F."/>
            <person name="Silar P."/>
            <person name="Natvig D."/>
            <person name="Lalanne C."/>
            <person name="Gautier V."/>
            <person name="Ament-Velasquez S.L."/>
            <person name="Kruys A."/>
            <person name="Hutchinson M.I."/>
            <person name="Powell A.J."/>
            <person name="Barry K."/>
            <person name="Miller A.N."/>
            <person name="Grigoriev I.V."/>
            <person name="Debuchy R."/>
            <person name="Gladieux P."/>
            <person name="Thoren M.H."/>
            <person name="Johannesson H."/>
        </authorList>
    </citation>
    <scope>NUCLEOTIDE SEQUENCE</scope>
    <source>
        <strain evidence="22">CBS 307.81</strain>
    </source>
</reference>
<dbReference type="AlphaFoldDB" id="A0AA39ZFZ6"/>
<dbReference type="SUPFAM" id="SSF51735">
    <property type="entry name" value="NAD(P)-binding Rossmann-fold domains"/>
    <property type="match status" value="1"/>
</dbReference>
<comment type="subcellular location">
    <subcellularLocation>
        <location evidence="1">Peroxisome</location>
    </subcellularLocation>
</comment>
<evidence type="ECO:0000256" key="18">
    <source>
        <dbReference type="ARBA" id="ARBA00049251"/>
    </source>
</evidence>
<comment type="catalytic activity">
    <reaction evidence="20">
        <text>(2E)-octenoyl-CoA + NADPH + H(+) = octanoyl-CoA + NADP(+)</text>
        <dbReference type="Rhea" id="RHEA:44952"/>
        <dbReference type="ChEBI" id="CHEBI:15378"/>
        <dbReference type="ChEBI" id="CHEBI:57386"/>
        <dbReference type="ChEBI" id="CHEBI:57783"/>
        <dbReference type="ChEBI" id="CHEBI:58349"/>
        <dbReference type="ChEBI" id="CHEBI:62242"/>
    </reaction>
    <physiologicalReaction direction="left-to-right" evidence="20">
        <dbReference type="Rhea" id="RHEA:44953"/>
    </physiologicalReaction>
</comment>
<sequence length="315" mass="31844">MDSTDEFSPYREDGKLYGFVCVVTGASHPIGQAIIHELAAHGAAAIYACSPSPSPSTTTTALSPSLPPLPSPLPAPPDQKPPPTTTTAATKIIPYPTTTTDHELETLTLIDEILATYGRLDVWACAPSPLLGPPSIFDTTTPTLHSLFENHALGPFFALKHAPAAMGKLSPEKKGGGYPMAVRKGKAYGSIIVVVVDQGRGGGGGGGGGVGYEMVRAAVGGVVRGGVGVLRGTGVRGNLVSCGLVGDGDDDGDDDGDGGEGEGKAEGIPLGRIAQPKEIARVVGFLASGFSSYITGANLVVDGGVSAMSPSIVSI</sequence>
<dbReference type="PANTHER" id="PTHR24317">
    <property type="entry name" value="PEROXISOMAL TRANS-2-ENOYL-COA REDUCTASE"/>
    <property type="match status" value="1"/>
</dbReference>
<evidence type="ECO:0000256" key="5">
    <source>
        <dbReference type="ARBA" id="ARBA00022832"/>
    </source>
</evidence>
<keyword evidence="4" id="KW-0597">Phosphoprotein</keyword>
<evidence type="ECO:0000256" key="10">
    <source>
        <dbReference type="ARBA" id="ARBA00023160"/>
    </source>
</evidence>
<evidence type="ECO:0000256" key="9">
    <source>
        <dbReference type="ARBA" id="ARBA00023140"/>
    </source>
</evidence>
<evidence type="ECO:0000256" key="8">
    <source>
        <dbReference type="ARBA" id="ARBA00023098"/>
    </source>
</evidence>
<keyword evidence="3" id="KW-0444">Lipid biosynthesis</keyword>
<keyword evidence="8" id="KW-0443">Lipid metabolism</keyword>
<protein>
    <recommendedName>
        <fullName evidence="14">Peroxisomal trans-2-enoyl-CoA reductase</fullName>
        <ecNumber evidence="13">1.3.1.38</ecNumber>
    </recommendedName>
</protein>
<evidence type="ECO:0000256" key="12">
    <source>
        <dbReference type="ARBA" id="ARBA00038622"/>
    </source>
</evidence>
<comment type="catalytic activity">
    <reaction evidence="18">
        <text>a (2E)-enoyl-CoA + NADPH + H(+) = a 2,3-saturated acyl-CoA + NADP(+)</text>
        <dbReference type="Rhea" id="RHEA:33763"/>
        <dbReference type="ChEBI" id="CHEBI:15378"/>
        <dbReference type="ChEBI" id="CHEBI:57783"/>
        <dbReference type="ChEBI" id="CHEBI:58349"/>
        <dbReference type="ChEBI" id="CHEBI:58856"/>
        <dbReference type="ChEBI" id="CHEBI:65111"/>
        <dbReference type="EC" id="1.3.1.38"/>
    </reaction>
    <physiologicalReaction direction="left-to-right" evidence="18">
        <dbReference type="Rhea" id="RHEA:33764"/>
    </physiologicalReaction>
</comment>
<dbReference type="GO" id="GO:0006633">
    <property type="term" value="P:fatty acid biosynthetic process"/>
    <property type="evidence" value="ECO:0007669"/>
    <property type="project" value="UniProtKB-KW"/>
</dbReference>
<comment type="caution">
    <text evidence="22">The sequence shown here is derived from an EMBL/GenBank/DDBJ whole genome shotgun (WGS) entry which is preliminary data.</text>
</comment>
<dbReference type="InterPro" id="IPR002347">
    <property type="entry name" value="SDR_fam"/>
</dbReference>
<keyword evidence="5" id="KW-0276">Fatty acid metabolism</keyword>
<evidence type="ECO:0000313" key="22">
    <source>
        <dbReference type="EMBL" id="KAK0670363.1"/>
    </source>
</evidence>
<evidence type="ECO:0000256" key="21">
    <source>
        <dbReference type="SAM" id="MobiDB-lite"/>
    </source>
</evidence>
<gene>
    <name evidence="22" type="ORF">QBC41DRAFT_94802</name>
</gene>
<dbReference type="PANTHER" id="PTHR24317:SF7">
    <property type="entry name" value="PEROXISOMAL TRANS-2-ENOYL-COA REDUCTASE"/>
    <property type="match status" value="1"/>
</dbReference>
<evidence type="ECO:0000256" key="19">
    <source>
        <dbReference type="ARBA" id="ARBA00049386"/>
    </source>
</evidence>
<keyword evidence="23" id="KW-1185">Reference proteome</keyword>
<evidence type="ECO:0000256" key="3">
    <source>
        <dbReference type="ARBA" id="ARBA00022516"/>
    </source>
</evidence>